<organism evidence="1 2">
    <name type="scientific">Anaeroplasma bactoclasticum</name>
    <dbReference type="NCBI Taxonomy" id="2088"/>
    <lineage>
        <taxon>Bacteria</taxon>
        <taxon>Bacillati</taxon>
        <taxon>Mycoplasmatota</taxon>
        <taxon>Mollicutes</taxon>
        <taxon>Anaeroplasmatales</taxon>
        <taxon>Anaeroplasmataceae</taxon>
        <taxon>Anaeroplasma</taxon>
    </lineage>
</organism>
<evidence type="ECO:0000313" key="1">
    <source>
        <dbReference type="EMBL" id="RIA78114.1"/>
    </source>
</evidence>
<gene>
    <name evidence="1" type="ORF">EI71_00426</name>
</gene>
<accession>A0A397S757</accession>
<dbReference type="InParanoid" id="A0A397S757"/>
<evidence type="ECO:0000313" key="2">
    <source>
        <dbReference type="Proteomes" id="UP000266506"/>
    </source>
</evidence>
<dbReference type="AlphaFoldDB" id="A0A397S757"/>
<comment type="caution">
    <text evidence="1">The sequence shown here is derived from an EMBL/GenBank/DDBJ whole genome shotgun (WGS) entry which is preliminary data.</text>
</comment>
<dbReference type="Proteomes" id="UP000266506">
    <property type="component" value="Unassembled WGS sequence"/>
</dbReference>
<dbReference type="EMBL" id="QXEV01000003">
    <property type="protein sequence ID" value="RIA78114.1"/>
    <property type="molecule type" value="Genomic_DNA"/>
</dbReference>
<name>A0A397S757_9MOLU</name>
<keyword evidence="2" id="KW-1185">Reference proteome</keyword>
<sequence length="125" mass="15077">MIMTIDRFYKTIEQYSYKEILLKDDYEYYVRVNEKHRRIHLSGKSKSIESISNGEIKSSECYKVFVIDVGTCYQDLLKKHINGFYRVLIIIQIDENNVKKCIMKYPYCNDNCLEIISEDFELYER</sequence>
<proteinExistence type="predicted"/>
<protein>
    <submittedName>
        <fullName evidence="1">Uncharacterized protein</fullName>
    </submittedName>
</protein>
<reference evidence="1 2" key="1">
    <citation type="submission" date="2018-08" db="EMBL/GenBank/DDBJ databases">
        <title>Genomic Encyclopedia of Archaeal and Bacterial Type Strains, Phase II (KMG-II): from individual species to whole genera.</title>
        <authorList>
            <person name="Goeker M."/>
        </authorList>
    </citation>
    <scope>NUCLEOTIDE SEQUENCE [LARGE SCALE GENOMIC DNA]</scope>
    <source>
        <strain evidence="1 2">ATCC 27112</strain>
    </source>
</reference>